<evidence type="ECO:0000256" key="2">
    <source>
        <dbReference type="SAM" id="SignalP"/>
    </source>
</evidence>
<evidence type="ECO:0000256" key="1">
    <source>
        <dbReference type="SAM" id="MobiDB-lite"/>
    </source>
</evidence>
<keyword evidence="3" id="KW-1185">Reference proteome</keyword>
<feature type="region of interest" description="Disordered" evidence="1">
    <location>
        <begin position="124"/>
        <end position="166"/>
    </location>
</feature>
<organism evidence="4">
    <name type="scientific">Thrips palmi</name>
    <name type="common">Melon thrips</name>
    <dbReference type="NCBI Taxonomy" id="161013"/>
    <lineage>
        <taxon>Eukaryota</taxon>
        <taxon>Metazoa</taxon>
        <taxon>Ecdysozoa</taxon>
        <taxon>Arthropoda</taxon>
        <taxon>Hexapoda</taxon>
        <taxon>Insecta</taxon>
        <taxon>Pterygota</taxon>
        <taxon>Neoptera</taxon>
        <taxon>Paraneoptera</taxon>
        <taxon>Thysanoptera</taxon>
        <taxon>Terebrantia</taxon>
        <taxon>Thripoidea</taxon>
        <taxon>Thripidae</taxon>
        <taxon>Thrips</taxon>
    </lineage>
</organism>
<evidence type="ECO:0000313" key="3">
    <source>
        <dbReference type="Proteomes" id="UP000515158"/>
    </source>
</evidence>
<evidence type="ECO:0000313" key="4">
    <source>
        <dbReference type="RefSeq" id="XP_034250915.1"/>
    </source>
</evidence>
<dbReference type="AlphaFoldDB" id="A0A6P9A0G1"/>
<keyword evidence="2" id="KW-0732">Signal</keyword>
<proteinExistence type="predicted"/>
<feature type="chain" id="PRO_5027650646" evidence="2">
    <location>
        <begin position="22"/>
        <end position="198"/>
    </location>
</feature>
<dbReference type="InParanoid" id="A0A6P9A0G1"/>
<feature type="region of interest" description="Disordered" evidence="1">
    <location>
        <begin position="21"/>
        <end position="51"/>
    </location>
</feature>
<reference evidence="4" key="1">
    <citation type="submission" date="2025-08" db="UniProtKB">
        <authorList>
            <consortium name="RefSeq"/>
        </authorList>
    </citation>
    <scope>IDENTIFICATION</scope>
    <source>
        <tissue evidence="4">Total insect</tissue>
    </source>
</reference>
<dbReference type="GeneID" id="117651211"/>
<gene>
    <name evidence="4" type="primary">LOC117651211</name>
</gene>
<protein>
    <submittedName>
        <fullName evidence="4">Uncharacterized protein LOC117651211</fullName>
    </submittedName>
</protein>
<name>A0A6P9A0G1_THRPL</name>
<sequence length="198" mass="22174">MAAKFVFVVLAGLIALQAVMADSSSSSSSSDESDKRRPAQRPARRPAPARVWYADAESPFEDAPSDEDFWYPEVVVRRPAGGRYAPLPRARQYQPRRPDFLAPRQYQNQPRRPIVVERVPALPRPVQGPNHPARPSGVDFITPNQPRRDSGVDFITPNQPRRDSGVDFITPQTRLAVTLAWTSSPPTNEMSILRAHIQ</sequence>
<dbReference type="RefSeq" id="XP_034250915.1">
    <property type="nucleotide sequence ID" value="XM_034395024.1"/>
</dbReference>
<dbReference type="KEGG" id="tpal:117651211"/>
<dbReference type="Proteomes" id="UP000515158">
    <property type="component" value="Unplaced"/>
</dbReference>
<feature type="signal peptide" evidence="2">
    <location>
        <begin position="1"/>
        <end position="21"/>
    </location>
</feature>
<accession>A0A6P9A0G1</accession>